<keyword evidence="2" id="KW-0472">Membrane</keyword>
<dbReference type="RefSeq" id="WP_013565893.1">
    <property type="nucleotide sequence ID" value="NC_014962.1"/>
</dbReference>
<dbReference type="KEGG" id="ipa:Isop_3040"/>
<evidence type="ECO:0000256" key="1">
    <source>
        <dbReference type="SAM" id="MobiDB-lite"/>
    </source>
</evidence>
<gene>
    <name evidence="3" type="ordered locus">Isop_3040</name>
</gene>
<evidence type="ECO:0000313" key="3">
    <source>
        <dbReference type="EMBL" id="ADV63605.1"/>
    </source>
</evidence>
<feature type="transmembrane region" description="Helical" evidence="2">
    <location>
        <begin position="393"/>
        <end position="412"/>
    </location>
</feature>
<proteinExistence type="predicted"/>
<dbReference type="InParanoid" id="E8R395"/>
<feature type="transmembrane region" description="Helical" evidence="2">
    <location>
        <begin position="97"/>
        <end position="116"/>
    </location>
</feature>
<feature type="transmembrane region" description="Helical" evidence="2">
    <location>
        <begin position="169"/>
        <end position="187"/>
    </location>
</feature>
<evidence type="ECO:0008006" key="5">
    <source>
        <dbReference type="Google" id="ProtNLM"/>
    </source>
</evidence>
<keyword evidence="4" id="KW-1185">Reference proteome</keyword>
<protein>
    <recommendedName>
        <fullName evidence="5">O-antigen polymerase</fullName>
    </recommendedName>
</protein>
<dbReference type="Proteomes" id="UP000008631">
    <property type="component" value="Chromosome"/>
</dbReference>
<feature type="transmembrane region" description="Helical" evidence="2">
    <location>
        <begin position="41"/>
        <end position="61"/>
    </location>
</feature>
<reference key="1">
    <citation type="submission" date="2010-11" db="EMBL/GenBank/DDBJ databases">
        <title>The complete sequence of chromosome of Isophaera pallida ATCC 43644.</title>
        <authorList>
            <consortium name="US DOE Joint Genome Institute (JGI-PGF)"/>
            <person name="Lucas S."/>
            <person name="Copeland A."/>
            <person name="Lapidus A."/>
            <person name="Bruce D."/>
            <person name="Goodwin L."/>
            <person name="Pitluck S."/>
            <person name="Kyrpides N."/>
            <person name="Mavromatis K."/>
            <person name="Pagani I."/>
            <person name="Ivanova N."/>
            <person name="Saunders E."/>
            <person name="Brettin T."/>
            <person name="Detter J.C."/>
            <person name="Han C."/>
            <person name="Tapia R."/>
            <person name="Land M."/>
            <person name="Hauser L."/>
            <person name="Markowitz V."/>
            <person name="Cheng J.-F."/>
            <person name="Hugenholtz P."/>
            <person name="Woyke T."/>
            <person name="Wu D."/>
            <person name="Eisen J.A."/>
        </authorList>
    </citation>
    <scope>NUCLEOTIDE SEQUENCE</scope>
    <source>
        <strain>ATCC 43644</strain>
    </source>
</reference>
<dbReference type="OrthoDB" id="249103at2"/>
<dbReference type="eggNOG" id="COG3307">
    <property type="taxonomic scope" value="Bacteria"/>
</dbReference>
<organism evidence="3 4">
    <name type="scientific">Isosphaera pallida (strain ATCC 43644 / DSM 9630 / IS1B)</name>
    <dbReference type="NCBI Taxonomy" id="575540"/>
    <lineage>
        <taxon>Bacteria</taxon>
        <taxon>Pseudomonadati</taxon>
        <taxon>Planctomycetota</taxon>
        <taxon>Planctomycetia</taxon>
        <taxon>Isosphaerales</taxon>
        <taxon>Isosphaeraceae</taxon>
        <taxon>Isosphaera</taxon>
    </lineage>
</organism>
<feature type="transmembrane region" description="Helical" evidence="2">
    <location>
        <begin position="481"/>
        <end position="504"/>
    </location>
</feature>
<feature type="transmembrane region" description="Helical" evidence="2">
    <location>
        <begin position="520"/>
        <end position="538"/>
    </location>
</feature>
<evidence type="ECO:0000313" key="4">
    <source>
        <dbReference type="Proteomes" id="UP000008631"/>
    </source>
</evidence>
<feature type="transmembrane region" description="Helical" evidence="2">
    <location>
        <begin position="343"/>
        <end position="361"/>
    </location>
</feature>
<evidence type="ECO:0000256" key="2">
    <source>
        <dbReference type="SAM" id="Phobius"/>
    </source>
</evidence>
<name>E8R395_ISOPI</name>
<accession>E8R395</accession>
<feature type="transmembrane region" description="Helical" evidence="2">
    <location>
        <begin position="67"/>
        <end position="85"/>
    </location>
</feature>
<feature type="region of interest" description="Disordered" evidence="1">
    <location>
        <begin position="1"/>
        <end position="26"/>
    </location>
</feature>
<keyword evidence="2" id="KW-0812">Transmembrane</keyword>
<dbReference type="STRING" id="575540.Isop_3040"/>
<feature type="transmembrane region" description="Helical" evidence="2">
    <location>
        <begin position="304"/>
        <end position="323"/>
    </location>
</feature>
<feature type="transmembrane region" description="Helical" evidence="2">
    <location>
        <begin position="199"/>
        <end position="217"/>
    </location>
</feature>
<dbReference type="AlphaFoldDB" id="E8R395"/>
<sequence length="573" mass="58784">MPPTLPNPSTKEPLRRPSGGSPAPRPLSPAKVRTVLWLDRAFEVNLVGLIVGSILALGGTLWWSEPILAGGIVSLGVIHGVRGVLRGTQGFLKGPLTLLLVGVAGLGLAQSIPLPASLAGLLTPDSAAFDLGFPPSALERDDPAAGELAEGKLDTTQAGRRPATLDRHATLRATLLTLGTALVAMVVGQTTQDRRRLTLILGTLAAMLGINTLLALIQTAGHVPGWMGIITPGTKAPWSPSWAELAAAPGATRIHPWSDAPPALNLSGTDDDLVRVDPGRNGLWLLTTPDATSRFLIGTMPGGAAGYLALAAVGLPLTLALTIHTLSARGSREPLMVRLSDSGRWGVALALGMATLGASLMCATLGGFGKAGPILGVTLLVGLALTRTPGCKASAWALSGLVLLFASLGGFWRASGDPPAALIGFDPSESAQFATLRRDLSDAWIILQANPILGVGLGAFGAIHPYVKTGGNNLTAAPSGWIHFAAEAGVIGLTLAVIGLIWIARRLPTALRRVGPAEQPLAWALLGAGLGLGVYSLVGWTVQAPALALVGAVLLGATHRWLCGGLDQFVAVT</sequence>
<keyword evidence="2" id="KW-1133">Transmembrane helix</keyword>
<dbReference type="EMBL" id="CP002353">
    <property type="protein sequence ID" value="ADV63605.1"/>
    <property type="molecule type" value="Genomic_DNA"/>
</dbReference>
<dbReference type="HOGENOM" id="CLU_523625_0_0_0"/>
<reference evidence="3 4" key="2">
    <citation type="journal article" date="2011" name="Stand. Genomic Sci.">
        <title>Complete genome sequence of Isosphaera pallida type strain (IS1B).</title>
        <authorList>
            <consortium name="US DOE Joint Genome Institute (JGI-PGF)"/>
            <person name="Goker M."/>
            <person name="Cleland D."/>
            <person name="Saunders E."/>
            <person name="Lapidus A."/>
            <person name="Nolan M."/>
            <person name="Lucas S."/>
            <person name="Hammon N."/>
            <person name="Deshpande S."/>
            <person name="Cheng J.F."/>
            <person name="Tapia R."/>
            <person name="Han C."/>
            <person name="Goodwin L."/>
            <person name="Pitluck S."/>
            <person name="Liolios K."/>
            <person name="Pagani I."/>
            <person name="Ivanova N."/>
            <person name="Mavromatis K."/>
            <person name="Pati A."/>
            <person name="Chen A."/>
            <person name="Palaniappan K."/>
            <person name="Land M."/>
            <person name="Hauser L."/>
            <person name="Chang Y.J."/>
            <person name="Jeffries C.D."/>
            <person name="Detter J.C."/>
            <person name="Beck B."/>
            <person name="Woyke T."/>
            <person name="Bristow J."/>
            <person name="Eisen J.A."/>
            <person name="Markowitz V."/>
            <person name="Hugenholtz P."/>
            <person name="Kyrpides N.C."/>
            <person name="Klenk H.P."/>
        </authorList>
    </citation>
    <scope>NUCLEOTIDE SEQUENCE [LARGE SCALE GENOMIC DNA]</scope>
    <source>
        <strain evidence="4">ATCC 43644 / DSM 9630 / IS1B</strain>
    </source>
</reference>